<keyword evidence="2" id="KW-1185">Reference proteome</keyword>
<comment type="caution">
    <text evidence="1">The sequence shown here is derived from an EMBL/GenBank/DDBJ whole genome shotgun (WGS) entry which is preliminary data.</text>
</comment>
<dbReference type="EMBL" id="VNHO01000016">
    <property type="protein sequence ID" value="TYP53257.1"/>
    <property type="molecule type" value="Genomic_DNA"/>
</dbReference>
<name>A0A5S5ANM0_9FIRM</name>
<reference evidence="1 2" key="1">
    <citation type="submission" date="2019-07" db="EMBL/GenBank/DDBJ databases">
        <title>Genomic Encyclopedia of Type Strains, Phase I: the one thousand microbial genomes (KMG-I) project.</title>
        <authorList>
            <person name="Kyrpides N."/>
        </authorList>
    </citation>
    <scope>NUCLEOTIDE SEQUENCE [LARGE SCALE GENOMIC DNA]</scope>
    <source>
        <strain evidence="1 2">DSM 16647</strain>
    </source>
</reference>
<accession>A0A5S5ANM0</accession>
<proteinExistence type="predicted"/>
<gene>
    <name evidence="1" type="ORF">LZ11_01608</name>
</gene>
<evidence type="ECO:0000313" key="1">
    <source>
        <dbReference type="EMBL" id="TYP53257.1"/>
    </source>
</evidence>
<organism evidence="1 2">
    <name type="scientific">Thermosediminibacter litoriperuensis</name>
    <dbReference type="NCBI Taxonomy" id="291989"/>
    <lineage>
        <taxon>Bacteria</taxon>
        <taxon>Bacillati</taxon>
        <taxon>Bacillota</taxon>
        <taxon>Clostridia</taxon>
        <taxon>Thermosediminibacterales</taxon>
        <taxon>Thermosediminibacteraceae</taxon>
        <taxon>Thermosediminibacter</taxon>
    </lineage>
</organism>
<dbReference type="RefSeq" id="WP_148867351.1">
    <property type="nucleotide sequence ID" value="NZ_VNHO01000016.1"/>
</dbReference>
<dbReference type="Proteomes" id="UP000322294">
    <property type="component" value="Unassembled WGS sequence"/>
</dbReference>
<sequence length="121" mass="15088">MTDYKDCHDYKDCADYYDHKHGHYTYDMIEAEMMSMFDPLCMEIMPHVRMVCDRYDDPWRYPCPTREMLERWADEVMSCWSPSWYSAEVETQQFGRRRPFRSLIFALLIFELLRRRRRIFR</sequence>
<evidence type="ECO:0000313" key="2">
    <source>
        <dbReference type="Proteomes" id="UP000322294"/>
    </source>
</evidence>
<protein>
    <submittedName>
        <fullName evidence="1">Uncharacterized protein</fullName>
    </submittedName>
</protein>
<dbReference type="OrthoDB" id="1730129at2"/>
<dbReference type="AlphaFoldDB" id="A0A5S5ANM0"/>